<dbReference type="RefSeq" id="WP_013047316.1">
    <property type="nucleotide sequence ID" value="NC_014010.1"/>
</dbReference>
<organism evidence="2 3">
    <name type="scientific">Puniceispirillum marinum (strain IMCC1322)</name>
    <dbReference type="NCBI Taxonomy" id="488538"/>
    <lineage>
        <taxon>Bacteria</taxon>
        <taxon>Pseudomonadati</taxon>
        <taxon>Pseudomonadota</taxon>
        <taxon>Alphaproteobacteria</taxon>
        <taxon>Candidatus Puniceispirillales</taxon>
        <taxon>Candidatus Puniceispirillaceae</taxon>
        <taxon>Candidatus Puniceispirillum</taxon>
    </lineage>
</organism>
<dbReference type="AlphaFoldDB" id="D5BQH2"/>
<accession>D5BQH2</accession>
<reference evidence="2 3" key="1">
    <citation type="journal article" date="2010" name="J. Bacteriol.">
        <title>Complete genome sequence of "Candidatus Puniceispirillum marinum" IMCC1322, a representative of the SAR116 clade in the Alphaproteobacteria.</title>
        <authorList>
            <person name="Oh H.M."/>
            <person name="Kwon K.K."/>
            <person name="Kang I."/>
            <person name="Kang S.G."/>
            <person name="Lee J.H."/>
            <person name="Kim S.J."/>
            <person name="Cho J.C."/>
        </authorList>
    </citation>
    <scope>NUCLEOTIDE SEQUENCE [LARGE SCALE GENOMIC DNA]</scope>
    <source>
        <strain evidence="2 3">IMCC1322</strain>
    </source>
</reference>
<dbReference type="KEGG" id="apb:SAR116_2447"/>
<sequence>MQLFYTTASPYVRKVMLSAHVLGFADDLTLETVDWASPDGIAKLALNPLAKVPALIADGKLIADSRVIMEYFDLRAGGGKIIPNDPETRIDVLSQAALIEGMIDASILIVYETRLRPENMVMDSIMQRYRDKIIRGLGMVGAATTSYDNGALPTVADIALAALLDYLDFRNIVAWRDHAPHLADWMAGFAAAVPGYQDTMPKA</sequence>
<gene>
    <name evidence="2" type="ordered locus">SAR116_2447</name>
</gene>
<evidence type="ECO:0000259" key="1">
    <source>
        <dbReference type="PROSITE" id="PS50404"/>
    </source>
</evidence>
<dbReference type="EMBL" id="CP001751">
    <property type="protein sequence ID" value="ADE40690.1"/>
    <property type="molecule type" value="Genomic_DNA"/>
</dbReference>
<dbReference type="eggNOG" id="COG0625">
    <property type="taxonomic scope" value="Bacteria"/>
</dbReference>
<dbReference type="SUPFAM" id="SSF52833">
    <property type="entry name" value="Thioredoxin-like"/>
    <property type="match status" value="1"/>
</dbReference>
<dbReference type="CDD" id="cd03205">
    <property type="entry name" value="GST_C_6"/>
    <property type="match status" value="1"/>
</dbReference>
<evidence type="ECO:0000313" key="2">
    <source>
        <dbReference type="EMBL" id="ADE40690.1"/>
    </source>
</evidence>
<name>D5BQH2_PUNMI</name>
<feature type="domain" description="GST N-terminal" evidence="1">
    <location>
        <begin position="1"/>
        <end position="80"/>
    </location>
</feature>
<dbReference type="PANTHER" id="PTHR43969">
    <property type="entry name" value="GLUTATHIONE S TRANSFERASE D10, ISOFORM A-RELATED"/>
    <property type="match status" value="1"/>
</dbReference>
<dbReference type="Gene3D" id="3.40.30.10">
    <property type="entry name" value="Glutaredoxin"/>
    <property type="match status" value="1"/>
</dbReference>
<dbReference type="Pfam" id="PF13417">
    <property type="entry name" value="GST_N_3"/>
    <property type="match status" value="1"/>
</dbReference>
<dbReference type="InterPro" id="IPR036249">
    <property type="entry name" value="Thioredoxin-like_sf"/>
</dbReference>
<dbReference type="PROSITE" id="PS50404">
    <property type="entry name" value="GST_NTER"/>
    <property type="match status" value="1"/>
</dbReference>
<dbReference type="GO" id="GO:0004364">
    <property type="term" value="F:glutathione transferase activity"/>
    <property type="evidence" value="ECO:0007669"/>
    <property type="project" value="UniProtKB-EC"/>
</dbReference>
<dbReference type="HOGENOM" id="CLU_011226_12_1_5"/>
<dbReference type="GO" id="GO:0006749">
    <property type="term" value="P:glutathione metabolic process"/>
    <property type="evidence" value="ECO:0007669"/>
    <property type="project" value="TreeGrafter"/>
</dbReference>
<evidence type="ECO:0000313" key="3">
    <source>
        <dbReference type="Proteomes" id="UP000007460"/>
    </source>
</evidence>
<keyword evidence="2" id="KW-0808">Transferase</keyword>
<dbReference type="Proteomes" id="UP000007460">
    <property type="component" value="Chromosome"/>
</dbReference>
<dbReference type="PANTHER" id="PTHR43969:SF9">
    <property type="entry name" value="GLUTATHIONE S TRANSFERASE D10, ISOFORM A-RELATED"/>
    <property type="match status" value="1"/>
</dbReference>
<keyword evidence="3" id="KW-1185">Reference proteome</keyword>
<dbReference type="STRING" id="488538.SAR116_2447"/>
<proteinExistence type="predicted"/>
<dbReference type="EC" id="2.5.1.18" evidence="2"/>
<dbReference type="Gene3D" id="1.20.1050.10">
    <property type="match status" value="1"/>
</dbReference>
<dbReference type="Pfam" id="PF13410">
    <property type="entry name" value="GST_C_2"/>
    <property type="match status" value="1"/>
</dbReference>
<dbReference type="SUPFAM" id="SSF47616">
    <property type="entry name" value="GST C-terminal domain-like"/>
    <property type="match status" value="1"/>
</dbReference>
<dbReference type="OrthoDB" id="9795329at2"/>
<dbReference type="InterPro" id="IPR036282">
    <property type="entry name" value="Glutathione-S-Trfase_C_sf"/>
</dbReference>
<dbReference type="InterPro" id="IPR004045">
    <property type="entry name" value="Glutathione_S-Trfase_N"/>
</dbReference>
<protein>
    <submittedName>
        <fullName evidence="2">Glutathione S-transferase domain protein</fullName>
        <ecNumber evidence="2">2.5.1.18</ecNumber>
    </submittedName>
</protein>